<evidence type="ECO:0000256" key="3">
    <source>
        <dbReference type="ARBA" id="ARBA00022670"/>
    </source>
</evidence>
<sequence>MLLEFTSKRILNSAIVSGGEEVYSVRTPTHFGRARIHTVIRKSGGARVKGDSHADTDTTAAVIDWKEHRITISDKITTSVSLGELHSMQATHAGKITRHWQLNGKYYHIEYVVPQNGSGADDEHAAYWEATPSDDDNGAAWFLPPQTNMLGKLKRLAQFEMNDEVDDWGDRIFLLTLFIYSQTRLKEQLNDTQILELTEQLKQEESSGRALVGDAEDMSGLLAEYENGNAVYTRKIANLMGGGYSTFRRIRGDGNCFYRAVSYAFVEKVCSASTADTTKERLQRVTIPLLSELGFDSEIMQDFYQPLLTILDNTKDPSIPLNEYLKVTLNDDETSNSIVVFLRYLTSATIRKHADEYLPFLFAYEGDLVVDDSGMPDIKKFCETYVEAFGKEADHIQMTALGRVLQVDLKVCYLDASEKEHVDWHELGVSGDESGEGNVITLLYRPGHVDLMYK</sequence>
<gene>
    <name evidence="8" type="ORF">J056_001489</name>
</gene>
<reference evidence="9" key="1">
    <citation type="journal article" date="2013" name="BMC Genomics">
        <title>Genome and transcriptome sequencing of the halophilic fungus Wallemia ichthyophaga: haloadaptations present and absent.</title>
        <authorList>
            <person name="Zajc J."/>
            <person name="Liu Y."/>
            <person name="Dai W."/>
            <person name="Yang Z."/>
            <person name="Hu J."/>
            <person name="Gostincar C."/>
            <person name="Gunde-Cimerman N."/>
        </authorList>
    </citation>
    <scope>NUCLEOTIDE SEQUENCE [LARGE SCALE GENOMIC DNA]</scope>
    <source>
        <strain evidence="9">EXF-994 / CBS 113033</strain>
    </source>
</reference>
<dbReference type="Gene3D" id="1.20.1300.20">
    <property type="entry name" value="Peptidase C65 Otubain, subdomain 2"/>
    <property type="match status" value="1"/>
</dbReference>
<accession>R9ABZ4</accession>
<dbReference type="KEGG" id="wic:J056_001489"/>
<keyword evidence="4" id="KW-0833">Ubl conjugation pathway</keyword>
<dbReference type="EC" id="3.4.19.12" evidence="2"/>
<evidence type="ECO:0000256" key="4">
    <source>
        <dbReference type="ARBA" id="ARBA00022786"/>
    </source>
</evidence>
<evidence type="ECO:0000256" key="1">
    <source>
        <dbReference type="ARBA" id="ARBA00000707"/>
    </source>
</evidence>
<dbReference type="CDD" id="cd22749">
    <property type="entry name" value="Otubain_C65"/>
    <property type="match status" value="1"/>
</dbReference>
<dbReference type="Pfam" id="PF10275">
    <property type="entry name" value="Peptidase_C65"/>
    <property type="match status" value="1"/>
</dbReference>
<dbReference type="InterPro" id="IPR019400">
    <property type="entry name" value="Peptidase_C65_otubain"/>
</dbReference>
<dbReference type="Proteomes" id="UP000014064">
    <property type="component" value="Unassembled WGS sequence"/>
</dbReference>
<keyword evidence="5" id="KW-0378">Hydrolase</keyword>
<dbReference type="SUPFAM" id="SSF54001">
    <property type="entry name" value="Cysteine proteinases"/>
    <property type="match status" value="1"/>
</dbReference>
<evidence type="ECO:0000313" key="9">
    <source>
        <dbReference type="Proteomes" id="UP000014064"/>
    </source>
</evidence>
<organism evidence="8 9">
    <name type="scientific">Wallemia ichthyophaga (strain EXF-994 / CBS 113033)</name>
    <dbReference type="NCBI Taxonomy" id="1299270"/>
    <lineage>
        <taxon>Eukaryota</taxon>
        <taxon>Fungi</taxon>
        <taxon>Dikarya</taxon>
        <taxon>Basidiomycota</taxon>
        <taxon>Wallemiomycotina</taxon>
        <taxon>Wallemiomycetes</taxon>
        <taxon>Wallemiales</taxon>
        <taxon>Wallemiaceae</taxon>
        <taxon>Wallemia</taxon>
    </lineage>
</organism>
<dbReference type="GO" id="GO:0004843">
    <property type="term" value="F:cysteine-type deubiquitinase activity"/>
    <property type="evidence" value="ECO:0007669"/>
    <property type="project" value="UniProtKB-EC"/>
</dbReference>
<evidence type="ECO:0000256" key="2">
    <source>
        <dbReference type="ARBA" id="ARBA00012759"/>
    </source>
</evidence>
<keyword evidence="3" id="KW-0645">Protease</keyword>
<dbReference type="GO" id="GO:0005634">
    <property type="term" value="C:nucleus"/>
    <property type="evidence" value="ECO:0007669"/>
    <property type="project" value="TreeGrafter"/>
</dbReference>
<dbReference type="InterPro" id="IPR003323">
    <property type="entry name" value="OTU_dom"/>
</dbReference>
<evidence type="ECO:0000313" key="8">
    <source>
        <dbReference type="EMBL" id="EOQ99657.1"/>
    </source>
</evidence>
<dbReference type="AlphaFoldDB" id="R9ABZ4"/>
<dbReference type="STRING" id="1299270.R9ABZ4"/>
<keyword evidence="6" id="KW-0788">Thiol protease</keyword>
<dbReference type="InterPro" id="IPR038765">
    <property type="entry name" value="Papain-like_cys_pep_sf"/>
</dbReference>
<dbReference type="OrthoDB" id="18915at2759"/>
<dbReference type="HOGENOM" id="CLU_602981_0_0_1"/>
<protein>
    <recommendedName>
        <fullName evidence="2">ubiquitinyl hydrolase 1</fullName>
        <ecNumber evidence="2">3.4.19.12</ecNumber>
    </recommendedName>
</protein>
<evidence type="ECO:0000256" key="6">
    <source>
        <dbReference type="ARBA" id="ARBA00022807"/>
    </source>
</evidence>
<dbReference type="PROSITE" id="PS50802">
    <property type="entry name" value="OTU"/>
    <property type="match status" value="1"/>
</dbReference>
<dbReference type="GO" id="GO:0071108">
    <property type="term" value="P:protein K48-linked deubiquitination"/>
    <property type="evidence" value="ECO:0007669"/>
    <property type="project" value="TreeGrafter"/>
</dbReference>
<dbReference type="Gene3D" id="3.30.200.60">
    <property type="entry name" value="Peptidase C65 Otubain, subdomain 1"/>
    <property type="match status" value="1"/>
</dbReference>
<dbReference type="InterPro" id="IPR042468">
    <property type="entry name" value="Peptidase_C65_otubain_sub1"/>
</dbReference>
<proteinExistence type="predicted"/>
<dbReference type="InterPro" id="IPR042467">
    <property type="entry name" value="Peptidase_C65_otubain_sub2"/>
</dbReference>
<evidence type="ECO:0000259" key="7">
    <source>
        <dbReference type="PROSITE" id="PS50802"/>
    </source>
</evidence>
<comment type="catalytic activity">
    <reaction evidence="1">
        <text>Thiol-dependent hydrolysis of ester, thioester, amide, peptide and isopeptide bonds formed by the C-terminal Gly of ubiquitin (a 76-residue protein attached to proteins as an intracellular targeting signal).</text>
        <dbReference type="EC" id="3.4.19.12"/>
    </reaction>
</comment>
<dbReference type="eggNOG" id="KOG3991">
    <property type="taxonomic scope" value="Eukaryota"/>
</dbReference>
<evidence type="ECO:0000256" key="5">
    <source>
        <dbReference type="ARBA" id="ARBA00022801"/>
    </source>
</evidence>
<name>R9ABZ4_WALI9</name>
<dbReference type="RefSeq" id="XP_009269392.1">
    <property type="nucleotide sequence ID" value="XM_009271117.1"/>
</dbReference>
<keyword evidence="9" id="KW-1185">Reference proteome</keyword>
<dbReference type="PANTHER" id="PTHR12931">
    <property type="entry name" value="UBIQUITIN THIOLESTERASE PROTEIN OTUB"/>
    <property type="match status" value="1"/>
</dbReference>
<dbReference type="GO" id="GO:0006508">
    <property type="term" value="P:proteolysis"/>
    <property type="evidence" value="ECO:0007669"/>
    <property type="project" value="UniProtKB-KW"/>
</dbReference>
<dbReference type="GO" id="GO:0043130">
    <property type="term" value="F:ubiquitin binding"/>
    <property type="evidence" value="ECO:0007669"/>
    <property type="project" value="TreeGrafter"/>
</dbReference>
<dbReference type="GeneID" id="20374441"/>
<dbReference type="EMBL" id="KE007239">
    <property type="protein sequence ID" value="EOQ99657.1"/>
    <property type="molecule type" value="Genomic_DNA"/>
</dbReference>
<dbReference type="PANTHER" id="PTHR12931:SF15">
    <property type="entry name" value="UBIQUITIN THIOESTERASE OTUBAIN-LIKE"/>
    <property type="match status" value="1"/>
</dbReference>
<feature type="domain" description="OTU" evidence="7">
    <location>
        <begin position="245"/>
        <end position="454"/>
    </location>
</feature>